<dbReference type="STRING" id="745531.A0A0C3S5P0"/>
<feature type="chain" id="PRO_5002169824" description="RlpA-like protein double-psi beta-barrel domain-containing protein" evidence="2">
    <location>
        <begin position="18"/>
        <end position="137"/>
    </location>
</feature>
<evidence type="ECO:0000256" key="2">
    <source>
        <dbReference type="SAM" id="SignalP"/>
    </source>
</evidence>
<dbReference type="Gene3D" id="2.40.40.10">
    <property type="entry name" value="RlpA-like domain"/>
    <property type="match status" value="1"/>
</dbReference>
<dbReference type="InterPro" id="IPR051477">
    <property type="entry name" value="Expansin_CellWall"/>
</dbReference>
<dbReference type="CDD" id="cd22191">
    <property type="entry name" value="DPBB_RlpA_EXP_N-like"/>
    <property type="match status" value="1"/>
</dbReference>
<accession>A0A0C3S5P0</accession>
<dbReference type="PANTHER" id="PTHR31836">
    <property type="match status" value="1"/>
</dbReference>
<keyword evidence="1 2" id="KW-0732">Signal</keyword>
<dbReference type="Proteomes" id="UP000053257">
    <property type="component" value="Unassembled WGS sequence"/>
</dbReference>
<keyword evidence="5" id="KW-1185">Reference proteome</keyword>
<protein>
    <recommendedName>
        <fullName evidence="3">RlpA-like protein double-psi beta-barrel domain-containing protein</fullName>
    </recommendedName>
</protein>
<organism evidence="4 5">
    <name type="scientific">Phlebiopsis gigantea (strain 11061_1 CR5-6)</name>
    <name type="common">White-rot fungus</name>
    <name type="synonym">Peniophora gigantea</name>
    <dbReference type="NCBI Taxonomy" id="745531"/>
    <lineage>
        <taxon>Eukaryota</taxon>
        <taxon>Fungi</taxon>
        <taxon>Dikarya</taxon>
        <taxon>Basidiomycota</taxon>
        <taxon>Agaricomycotina</taxon>
        <taxon>Agaricomycetes</taxon>
        <taxon>Polyporales</taxon>
        <taxon>Phanerochaetaceae</taxon>
        <taxon>Phlebiopsis</taxon>
    </lineage>
</organism>
<evidence type="ECO:0000313" key="5">
    <source>
        <dbReference type="Proteomes" id="UP000053257"/>
    </source>
</evidence>
<evidence type="ECO:0000259" key="3">
    <source>
        <dbReference type="Pfam" id="PF03330"/>
    </source>
</evidence>
<dbReference type="Pfam" id="PF03330">
    <property type="entry name" value="DPBB_1"/>
    <property type="match status" value="1"/>
</dbReference>
<dbReference type="HOGENOM" id="CLU_047639_6_2_1"/>
<dbReference type="OrthoDB" id="623670at2759"/>
<dbReference type="AlphaFoldDB" id="A0A0C3S5P0"/>
<gene>
    <name evidence="4" type="ORF">PHLGIDRAFT_99997</name>
</gene>
<evidence type="ECO:0000313" key="4">
    <source>
        <dbReference type="EMBL" id="KIP11361.1"/>
    </source>
</evidence>
<name>A0A0C3S5P0_PHLG1</name>
<reference evidence="4 5" key="1">
    <citation type="journal article" date="2014" name="PLoS Genet.">
        <title>Analysis of the Phlebiopsis gigantea genome, transcriptome and secretome provides insight into its pioneer colonization strategies of wood.</title>
        <authorList>
            <person name="Hori C."/>
            <person name="Ishida T."/>
            <person name="Igarashi K."/>
            <person name="Samejima M."/>
            <person name="Suzuki H."/>
            <person name="Master E."/>
            <person name="Ferreira P."/>
            <person name="Ruiz-Duenas F.J."/>
            <person name="Held B."/>
            <person name="Canessa P."/>
            <person name="Larrondo L.F."/>
            <person name="Schmoll M."/>
            <person name="Druzhinina I.S."/>
            <person name="Kubicek C.P."/>
            <person name="Gaskell J.A."/>
            <person name="Kersten P."/>
            <person name="St John F."/>
            <person name="Glasner J."/>
            <person name="Sabat G."/>
            <person name="Splinter BonDurant S."/>
            <person name="Syed K."/>
            <person name="Yadav J."/>
            <person name="Mgbeahuruike A.C."/>
            <person name="Kovalchuk A."/>
            <person name="Asiegbu F.O."/>
            <person name="Lackner G."/>
            <person name="Hoffmeister D."/>
            <person name="Rencoret J."/>
            <person name="Gutierrez A."/>
            <person name="Sun H."/>
            <person name="Lindquist E."/>
            <person name="Barry K."/>
            <person name="Riley R."/>
            <person name="Grigoriev I.V."/>
            <person name="Henrissat B."/>
            <person name="Kues U."/>
            <person name="Berka R.M."/>
            <person name="Martinez A.T."/>
            <person name="Covert S.F."/>
            <person name="Blanchette R.A."/>
            <person name="Cullen D."/>
        </authorList>
    </citation>
    <scope>NUCLEOTIDE SEQUENCE [LARGE SCALE GENOMIC DNA]</scope>
    <source>
        <strain evidence="4 5">11061_1 CR5-6</strain>
    </source>
</reference>
<dbReference type="SUPFAM" id="SSF50685">
    <property type="entry name" value="Barwin-like endoglucanases"/>
    <property type="match status" value="1"/>
</dbReference>
<evidence type="ECO:0000256" key="1">
    <source>
        <dbReference type="ARBA" id="ARBA00022729"/>
    </source>
</evidence>
<feature type="domain" description="RlpA-like protein double-psi beta-barrel" evidence="3">
    <location>
        <begin position="33"/>
        <end position="127"/>
    </location>
</feature>
<sequence>MFAKVFAVATLALAASAATIPAEKRSISVTGTHTGQATYYATGLGACGITNTDTDYIAAVSHTLFDNYPGYTSGNPNNNPICNKKVTANYNGKKVTVAITDRCEGCATWDLDFSPSAFDKLADESLGRLSGMTWKFN</sequence>
<proteinExistence type="predicted"/>
<dbReference type="InterPro" id="IPR009009">
    <property type="entry name" value="RlpA-like_DPBB"/>
</dbReference>
<dbReference type="PANTHER" id="PTHR31836:SF28">
    <property type="entry name" value="SRCR DOMAIN-CONTAINING PROTEIN-RELATED"/>
    <property type="match status" value="1"/>
</dbReference>
<feature type="signal peptide" evidence="2">
    <location>
        <begin position="1"/>
        <end position="17"/>
    </location>
</feature>
<dbReference type="EMBL" id="KN840447">
    <property type="protein sequence ID" value="KIP11361.1"/>
    <property type="molecule type" value="Genomic_DNA"/>
</dbReference>
<dbReference type="InterPro" id="IPR036908">
    <property type="entry name" value="RlpA-like_sf"/>
</dbReference>